<evidence type="ECO:0000313" key="2">
    <source>
        <dbReference type="EMBL" id="MQL86129.1"/>
    </source>
</evidence>
<proteinExistence type="predicted"/>
<feature type="compositionally biased region" description="Low complexity" evidence="1">
    <location>
        <begin position="178"/>
        <end position="188"/>
    </location>
</feature>
<keyword evidence="3" id="KW-1185">Reference proteome</keyword>
<organism evidence="2 3">
    <name type="scientific">Colocasia esculenta</name>
    <name type="common">Wild taro</name>
    <name type="synonym">Arum esculentum</name>
    <dbReference type="NCBI Taxonomy" id="4460"/>
    <lineage>
        <taxon>Eukaryota</taxon>
        <taxon>Viridiplantae</taxon>
        <taxon>Streptophyta</taxon>
        <taxon>Embryophyta</taxon>
        <taxon>Tracheophyta</taxon>
        <taxon>Spermatophyta</taxon>
        <taxon>Magnoliopsida</taxon>
        <taxon>Liliopsida</taxon>
        <taxon>Araceae</taxon>
        <taxon>Aroideae</taxon>
        <taxon>Colocasieae</taxon>
        <taxon>Colocasia</taxon>
    </lineage>
</organism>
<name>A0A843V337_COLES</name>
<evidence type="ECO:0000256" key="1">
    <source>
        <dbReference type="SAM" id="MobiDB-lite"/>
    </source>
</evidence>
<comment type="caution">
    <text evidence="2">The sequence shown here is derived from an EMBL/GenBank/DDBJ whole genome shotgun (WGS) entry which is preliminary data.</text>
</comment>
<dbReference type="OrthoDB" id="5574975at2759"/>
<dbReference type="AlphaFoldDB" id="A0A843V337"/>
<reference evidence="2" key="1">
    <citation type="submission" date="2017-07" db="EMBL/GenBank/DDBJ databases">
        <title>Taro Niue Genome Assembly and Annotation.</title>
        <authorList>
            <person name="Atibalentja N."/>
            <person name="Keating K."/>
            <person name="Fields C.J."/>
        </authorList>
    </citation>
    <scope>NUCLEOTIDE SEQUENCE</scope>
    <source>
        <strain evidence="2">Niue_2</strain>
        <tissue evidence="2">Leaf</tissue>
    </source>
</reference>
<protein>
    <submittedName>
        <fullName evidence="2">Uncharacterized protein</fullName>
    </submittedName>
</protein>
<feature type="region of interest" description="Disordered" evidence="1">
    <location>
        <begin position="166"/>
        <end position="188"/>
    </location>
</feature>
<dbReference type="Proteomes" id="UP000652761">
    <property type="component" value="Unassembled WGS sequence"/>
</dbReference>
<feature type="compositionally biased region" description="Polar residues" evidence="1">
    <location>
        <begin position="166"/>
        <end position="177"/>
    </location>
</feature>
<dbReference type="EMBL" id="NMUH01000875">
    <property type="protein sequence ID" value="MQL86129.1"/>
    <property type="molecule type" value="Genomic_DNA"/>
</dbReference>
<accession>A0A843V337</accession>
<sequence>MKRVKMSNCDRNMNVLPRLGALRMLQPDPDVFPSRNIRLKLTHTKASRAWEIHMAVEVSEWSSNAATPGIWSPVFTPSTQCTWKQEYKEDMQSMAFKMLRTRLKTVPSHTLKDEQLNRASSRNPCSEVLQASHDPKNWEAGLGFVGIDFASKLQQFENMQQQHRMFARSQLQSRNKTSSPLSQWPSSPQSQQKFQCMFYMAL</sequence>
<evidence type="ECO:0000313" key="3">
    <source>
        <dbReference type="Proteomes" id="UP000652761"/>
    </source>
</evidence>
<gene>
    <name evidence="2" type="ORF">Taro_018653</name>
</gene>